<dbReference type="STRING" id="1423745.GCA_001311215_01224"/>
<reference evidence="2 3" key="1">
    <citation type="journal article" date="2015" name="Genome Announc.">
        <title>Expanding the biotechnology potential of lactobacilli through comparative genomics of 213 strains and associated genera.</title>
        <authorList>
            <person name="Sun Z."/>
            <person name="Harris H.M."/>
            <person name="McCann A."/>
            <person name="Guo C."/>
            <person name="Argimon S."/>
            <person name="Zhang W."/>
            <person name="Yang X."/>
            <person name="Jeffery I.B."/>
            <person name="Cooney J.C."/>
            <person name="Kagawa T.F."/>
            <person name="Liu W."/>
            <person name="Song Y."/>
            <person name="Salvetti E."/>
            <person name="Wrobel A."/>
            <person name="Rasinkangas P."/>
            <person name="Parkhill J."/>
            <person name="Rea M.C."/>
            <person name="O'Sullivan O."/>
            <person name="Ritari J."/>
            <person name="Douillard F.P."/>
            <person name="Paul Ross R."/>
            <person name="Yang R."/>
            <person name="Briner A.E."/>
            <person name="Felis G.E."/>
            <person name="de Vos W.M."/>
            <person name="Barrangou R."/>
            <person name="Klaenhammer T.R."/>
            <person name="Caufield P.W."/>
            <person name="Cui Y."/>
            <person name="Zhang H."/>
            <person name="O'Toole P.W."/>
        </authorList>
    </citation>
    <scope>NUCLEOTIDE SEQUENCE [LARGE SCALE GENOMIC DNA]</scope>
    <source>
        <strain evidence="2 3">DSM 22689</strain>
    </source>
</reference>
<dbReference type="Pfam" id="PF13460">
    <property type="entry name" value="NAD_binding_10"/>
    <property type="match status" value="1"/>
</dbReference>
<comment type="caution">
    <text evidence="2">The sequence shown here is derived from an EMBL/GenBank/DDBJ whole genome shotgun (WGS) entry which is preliminary data.</text>
</comment>
<gene>
    <name evidence="2" type="ORF">FC87_GL001039</name>
</gene>
<sequence length="215" mass="23817">MKKVLILGAYGATAQIVIERLLNETDDQLVLYLRNSSRLSRYANNDRITIIDGDVQDVAVLKAAMQKDIDIVYSNVGGINLDRSAKPILDAMQQTGQKRLIFYSALGALHEVPGAFGRWNEETIQAALPGLRKSDRLIKAATAINTTQLRPAWLTNYDEVDYEITAADEPFKGTEVSRKSVADVIIKIINDPTLYQNDSIGINKPNTDGDKPAWL</sequence>
<evidence type="ECO:0000313" key="3">
    <source>
        <dbReference type="Proteomes" id="UP000051586"/>
    </source>
</evidence>
<dbReference type="Proteomes" id="UP000051586">
    <property type="component" value="Unassembled WGS sequence"/>
</dbReference>
<dbReference type="SUPFAM" id="SSF51735">
    <property type="entry name" value="NAD(P)-binding Rossmann-fold domains"/>
    <property type="match status" value="1"/>
</dbReference>
<name>A0A0R2CIK8_9LACO</name>
<dbReference type="EMBL" id="AYZI01000006">
    <property type="protein sequence ID" value="KRM91319.1"/>
    <property type="molecule type" value="Genomic_DNA"/>
</dbReference>
<proteinExistence type="predicted"/>
<dbReference type="InterPro" id="IPR036291">
    <property type="entry name" value="NAD(P)-bd_dom_sf"/>
</dbReference>
<dbReference type="PANTHER" id="PTHR15020">
    <property type="entry name" value="FLAVIN REDUCTASE-RELATED"/>
    <property type="match status" value="1"/>
</dbReference>
<dbReference type="PATRIC" id="fig|1423745.4.peg.1102"/>
<dbReference type="Gene3D" id="3.40.50.720">
    <property type="entry name" value="NAD(P)-binding Rossmann-like Domain"/>
    <property type="match status" value="1"/>
</dbReference>
<accession>A0A0R2CIK8</accession>
<feature type="domain" description="NAD(P)-binding" evidence="1">
    <location>
        <begin position="8"/>
        <end position="192"/>
    </location>
</feature>
<dbReference type="InterPro" id="IPR016040">
    <property type="entry name" value="NAD(P)-bd_dom"/>
</dbReference>
<protein>
    <submittedName>
        <fullName evidence="2">Oxidoreductase</fullName>
    </submittedName>
</protein>
<dbReference type="PANTHER" id="PTHR15020:SF11">
    <property type="entry name" value="OS06G0360300 PROTEIN"/>
    <property type="match status" value="1"/>
</dbReference>
<dbReference type="AlphaFoldDB" id="A0A0R2CIK8"/>
<organism evidence="2 3">
    <name type="scientific">Fructilactobacillus florum DSM 22689 = JCM 16035</name>
    <dbReference type="NCBI Taxonomy" id="1423745"/>
    <lineage>
        <taxon>Bacteria</taxon>
        <taxon>Bacillati</taxon>
        <taxon>Bacillota</taxon>
        <taxon>Bacilli</taxon>
        <taxon>Lactobacillales</taxon>
        <taxon>Lactobacillaceae</taxon>
        <taxon>Fructilactobacillus</taxon>
    </lineage>
</organism>
<evidence type="ECO:0000313" key="2">
    <source>
        <dbReference type="EMBL" id="KRM91319.1"/>
    </source>
</evidence>
<dbReference type="RefSeq" id="WP_035421788.1">
    <property type="nucleotide sequence ID" value="NZ_AYZI01000006.1"/>
</dbReference>
<evidence type="ECO:0000259" key="1">
    <source>
        <dbReference type="Pfam" id="PF13460"/>
    </source>
</evidence>